<comment type="similarity">
    <text evidence="2 7">Belongs to the nonaspanin (TM9SF) (TC 9.A.2) family.</text>
</comment>
<evidence type="ECO:0000256" key="1">
    <source>
        <dbReference type="ARBA" id="ARBA00004141"/>
    </source>
</evidence>
<keyword evidence="6 7" id="KW-0472">Membrane</keyword>
<keyword evidence="3 7" id="KW-0812">Transmembrane</keyword>
<dbReference type="PANTHER" id="PTHR10766">
    <property type="entry name" value="TRANSMEMBRANE 9 SUPERFAMILY PROTEIN"/>
    <property type="match status" value="1"/>
</dbReference>
<organism evidence="8 9">
    <name type="scientific">Bonamia ostreae</name>
    <dbReference type="NCBI Taxonomy" id="126728"/>
    <lineage>
        <taxon>Eukaryota</taxon>
        <taxon>Sar</taxon>
        <taxon>Rhizaria</taxon>
        <taxon>Endomyxa</taxon>
        <taxon>Ascetosporea</taxon>
        <taxon>Haplosporida</taxon>
        <taxon>Bonamia</taxon>
    </lineage>
</organism>
<comment type="subcellular location">
    <subcellularLocation>
        <location evidence="1">Membrane</location>
        <topology evidence="1">Multi-pass membrane protein</topology>
    </subcellularLocation>
</comment>
<reference evidence="8 9" key="1">
    <citation type="journal article" date="2024" name="BMC Biol.">
        <title>Comparative genomics of Ascetosporea gives new insight into the evolutionary basis for animal parasitism in Rhizaria.</title>
        <authorList>
            <person name="Hiltunen Thoren M."/>
            <person name="Onut-Brannstrom I."/>
            <person name="Alfjorden A."/>
            <person name="Peckova H."/>
            <person name="Swords F."/>
            <person name="Hooper C."/>
            <person name="Holzer A.S."/>
            <person name="Bass D."/>
            <person name="Burki F."/>
        </authorList>
    </citation>
    <scope>NUCLEOTIDE SEQUENCE [LARGE SCALE GENOMIC DNA]</scope>
    <source>
        <strain evidence="8">20-A016</strain>
    </source>
</reference>
<feature type="transmembrane region" description="Helical" evidence="7">
    <location>
        <begin position="554"/>
        <end position="583"/>
    </location>
</feature>
<evidence type="ECO:0000256" key="4">
    <source>
        <dbReference type="ARBA" id="ARBA00022729"/>
    </source>
</evidence>
<evidence type="ECO:0000256" key="7">
    <source>
        <dbReference type="RuleBase" id="RU363079"/>
    </source>
</evidence>
<evidence type="ECO:0000256" key="3">
    <source>
        <dbReference type="ARBA" id="ARBA00022692"/>
    </source>
</evidence>
<evidence type="ECO:0000256" key="2">
    <source>
        <dbReference type="ARBA" id="ARBA00005227"/>
    </source>
</evidence>
<keyword evidence="4" id="KW-0732">Signal</keyword>
<feature type="transmembrane region" description="Helical" evidence="7">
    <location>
        <begin position="230"/>
        <end position="252"/>
    </location>
</feature>
<feature type="transmembrane region" description="Helical" evidence="7">
    <location>
        <begin position="485"/>
        <end position="511"/>
    </location>
</feature>
<evidence type="ECO:0000313" key="8">
    <source>
        <dbReference type="EMBL" id="MES1918162.1"/>
    </source>
</evidence>
<accession>A0ABV2AEQ3</accession>
<feature type="transmembrane region" description="Helical" evidence="7">
    <location>
        <begin position="518"/>
        <end position="542"/>
    </location>
</feature>
<evidence type="ECO:0000313" key="9">
    <source>
        <dbReference type="Proteomes" id="UP001439008"/>
    </source>
</evidence>
<protein>
    <recommendedName>
        <fullName evidence="7">Transmembrane 9 superfamily member</fullName>
    </recommendedName>
</protein>
<gene>
    <name evidence="8" type="ORF">MHBO_000173</name>
</gene>
<dbReference type="Proteomes" id="UP001439008">
    <property type="component" value="Unassembled WGS sequence"/>
</dbReference>
<dbReference type="EMBL" id="JBDODL010000022">
    <property type="protein sequence ID" value="MES1918162.1"/>
    <property type="molecule type" value="Genomic_DNA"/>
</dbReference>
<feature type="transmembrane region" description="Helical" evidence="7">
    <location>
        <begin position="452"/>
        <end position="473"/>
    </location>
</feature>
<feature type="transmembrane region" description="Helical" evidence="7">
    <location>
        <begin position="399"/>
        <end position="420"/>
    </location>
</feature>
<evidence type="ECO:0000256" key="6">
    <source>
        <dbReference type="ARBA" id="ARBA00023136"/>
    </source>
</evidence>
<dbReference type="Pfam" id="PF02990">
    <property type="entry name" value="EMP70"/>
    <property type="match status" value="1"/>
</dbReference>
<keyword evidence="9" id="KW-1185">Reference proteome</keyword>
<sequence>MAYFLPGVAPRLYDPNEEIPLKTLKLTSHHTQMPYDFYYLKFCRPGTILRVSESLGELLNGDIIQNTPYSIKKSEQKKCQTVCRTSLNKEDTQKFAYMIDNDYRVQWLLDNLAAVETFENGQKRYKKGFQIGYKFHDKYYLNNHVDITIRYHPKKSSKEEKFTIVGFEVKPESHSNDKNCTFDQNKKFSFEHNKPTNITFTYSVHFEKSETEWSARWEPYAQIPNQNIHLFSFINSIIPVITLMVVVAYILMRTLKKDFFAYNVLAEDPESRLEEKGWKLVHGDVFRPPKHSTALSIAIGSGFQIGAMLLLMIFLLVTKVVTPIKRGSIVNAFLFLFLLMTYFSGLFSSMMNKMFGKSNYKLIAFYSSLLYPGINFSVFLILEFILWSQGSSGAVSFFVLFKLFFLWICISVPLSIYGAYRGNLATKIKTVTKVNLIPRQIPKNANKISRTVKILCAGILPFLAAFVEIYYLMNSIWLDRFYFMVGGFILIFSILTIISCEITIILCYLQLCKEDYNWWWNAFLSSGSSGICLFFYGIYYGIFNLHISHFAPFVLYIGYMSLISFTLFLLTGTIGVVAAFLFISKIYSSIKID</sequence>
<proteinExistence type="inferred from homology"/>
<feature type="transmembrane region" description="Helical" evidence="7">
    <location>
        <begin position="294"/>
        <end position="317"/>
    </location>
</feature>
<feature type="transmembrane region" description="Helical" evidence="7">
    <location>
        <begin position="329"/>
        <end position="351"/>
    </location>
</feature>
<evidence type="ECO:0000256" key="5">
    <source>
        <dbReference type="ARBA" id="ARBA00022989"/>
    </source>
</evidence>
<feature type="transmembrane region" description="Helical" evidence="7">
    <location>
        <begin position="363"/>
        <end position="387"/>
    </location>
</feature>
<name>A0ABV2AEQ3_9EUKA</name>
<keyword evidence="5 7" id="KW-1133">Transmembrane helix</keyword>
<comment type="caution">
    <text evidence="8">The sequence shown here is derived from an EMBL/GenBank/DDBJ whole genome shotgun (WGS) entry which is preliminary data.</text>
</comment>
<dbReference type="InterPro" id="IPR004240">
    <property type="entry name" value="EMP70"/>
</dbReference>